<dbReference type="Gene3D" id="3.30.559.10">
    <property type="entry name" value="Chloramphenicol acetyltransferase-like domain"/>
    <property type="match status" value="1"/>
</dbReference>
<dbReference type="InterPro" id="IPR042099">
    <property type="entry name" value="ANL_N_sf"/>
</dbReference>
<evidence type="ECO:0008006" key="17">
    <source>
        <dbReference type="Google" id="ProtNLM"/>
    </source>
</evidence>
<dbReference type="Pfam" id="PF00668">
    <property type="entry name" value="Condensation"/>
    <property type="match status" value="1"/>
</dbReference>
<dbReference type="InterPro" id="IPR020806">
    <property type="entry name" value="PKS_PP-bd"/>
</dbReference>
<feature type="active site" description="Proton donor; for dehydratase activity" evidence="10">
    <location>
        <position position="1142"/>
    </location>
</feature>
<dbReference type="Pfam" id="PF07993">
    <property type="entry name" value="NAD_binding_4"/>
    <property type="match status" value="1"/>
</dbReference>
<keyword evidence="4" id="KW-0489">Methyltransferase</keyword>
<dbReference type="InterPro" id="IPR014030">
    <property type="entry name" value="Ketoacyl_synth_N"/>
</dbReference>
<evidence type="ECO:0000259" key="14">
    <source>
        <dbReference type="PROSITE" id="PS52019"/>
    </source>
</evidence>
<proteinExistence type="inferred from homology"/>
<dbReference type="GO" id="GO:0008168">
    <property type="term" value="F:methyltransferase activity"/>
    <property type="evidence" value="ECO:0007669"/>
    <property type="project" value="UniProtKB-KW"/>
</dbReference>
<feature type="domain" description="Carrier" evidence="12">
    <location>
        <begin position="3559"/>
        <end position="3637"/>
    </location>
</feature>
<feature type="active site" description="Proton acceptor; for dehydratase activity" evidence="10">
    <location>
        <position position="962"/>
    </location>
</feature>
<dbReference type="SUPFAM" id="SSF53901">
    <property type="entry name" value="Thiolase-like"/>
    <property type="match status" value="1"/>
</dbReference>
<dbReference type="InterPro" id="IPR006162">
    <property type="entry name" value="Ppantetheine_attach_site"/>
</dbReference>
<comment type="similarity">
    <text evidence="8">In the C-terminal section; belongs to the NRP synthetase family.</text>
</comment>
<dbReference type="SUPFAM" id="SSF56801">
    <property type="entry name" value="Acetyl-CoA synthetase-like"/>
    <property type="match status" value="1"/>
</dbReference>
<evidence type="ECO:0000256" key="8">
    <source>
        <dbReference type="ARBA" id="ARBA00029443"/>
    </source>
</evidence>
<gene>
    <name evidence="15" type="ORF">KXV57_001744</name>
</gene>
<evidence type="ECO:0000313" key="15">
    <source>
        <dbReference type="EMBL" id="KAH1895760.1"/>
    </source>
</evidence>
<evidence type="ECO:0000256" key="3">
    <source>
        <dbReference type="ARBA" id="ARBA00022598"/>
    </source>
</evidence>
<evidence type="ECO:0000256" key="6">
    <source>
        <dbReference type="ARBA" id="ARBA00022737"/>
    </source>
</evidence>
<dbReference type="Pfam" id="PF00698">
    <property type="entry name" value="Acyl_transf_1"/>
    <property type="match status" value="1"/>
</dbReference>
<dbReference type="InterPro" id="IPR036736">
    <property type="entry name" value="ACP-like_sf"/>
</dbReference>
<dbReference type="SUPFAM" id="SSF53335">
    <property type="entry name" value="S-adenosyl-L-methionine-dependent methyltransferases"/>
    <property type="match status" value="1"/>
</dbReference>
<keyword evidence="3" id="KW-0436">Ligase</keyword>
<dbReference type="Pfam" id="PF00501">
    <property type="entry name" value="AMP-binding"/>
    <property type="match status" value="1"/>
</dbReference>
<dbReference type="GO" id="GO:0006633">
    <property type="term" value="P:fatty acid biosynthetic process"/>
    <property type="evidence" value="ECO:0007669"/>
    <property type="project" value="InterPro"/>
</dbReference>
<dbReference type="PROSITE" id="PS52004">
    <property type="entry name" value="KS3_2"/>
    <property type="match status" value="1"/>
</dbReference>
<dbReference type="InterPro" id="IPR016035">
    <property type="entry name" value="Acyl_Trfase/lysoPLipase"/>
</dbReference>
<dbReference type="Pfam" id="PF14765">
    <property type="entry name" value="PS-DH"/>
    <property type="match status" value="1"/>
</dbReference>
<dbReference type="Pfam" id="PF22336">
    <property type="entry name" value="RhiE-like_linker"/>
    <property type="match status" value="1"/>
</dbReference>
<dbReference type="SMART" id="SM00822">
    <property type="entry name" value="PKS_KR"/>
    <property type="match status" value="1"/>
</dbReference>
<comment type="caution">
    <text evidence="15">The sequence shown here is derived from an EMBL/GenBank/DDBJ whole genome shotgun (WGS) entry which is preliminary data.</text>
</comment>
<dbReference type="InterPro" id="IPR000873">
    <property type="entry name" value="AMP-dep_synth/lig_dom"/>
</dbReference>
<dbReference type="SUPFAM" id="SSF55048">
    <property type="entry name" value="Probable ACP-binding domain of malonyl-CoA ACP transacylase"/>
    <property type="match status" value="1"/>
</dbReference>
<feature type="domain" description="PKS/mFAS DH" evidence="14">
    <location>
        <begin position="930"/>
        <end position="1227"/>
    </location>
</feature>
<dbReference type="SMART" id="SM00823">
    <property type="entry name" value="PKS_PP"/>
    <property type="match status" value="2"/>
</dbReference>
<evidence type="ECO:0000256" key="4">
    <source>
        <dbReference type="ARBA" id="ARBA00022603"/>
    </source>
</evidence>
<keyword evidence="2" id="KW-0597">Phosphoprotein</keyword>
<dbReference type="InterPro" id="IPR049552">
    <property type="entry name" value="PKS_DH_N"/>
</dbReference>
<dbReference type="PROSITE" id="PS00012">
    <property type="entry name" value="PHOSPHOPANTETHEINE"/>
    <property type="match status" value="1"/>
</dbReference>
<organism evidence="15 16">
    <name type="scientific">Aspergillus fumigatus</name>
    <name type="common">Neosartorya fumigata</name>
    <dbReference type="NCBI Taxonomy" id="746128"/>
    <lineage>
        <taxon>Eukaryota</taxon>
        <taxon>Fungi</taxon>
        <taxon>Dikarya</taxon>
        <taxon>Ascomycota</taxon>
        <taxon>Pezizomycotina</taxon>
        <taxon>Eurotiomycetes</taxon>
        <taxon>Eurotiomycetidae</taxon>
        <taxon>Eurotiales</taxon>
        <taxon>Aspergillaceae</taxon>
        <taxon>Aspergillus</taxon>
        <taxon>Aspergillus subgen. Fumigati</taxon>
    </lineage>
</organism>
<dbReference type="InterPro" id="IPR001227">
    <property type="entry name" value="Ac_transferase_dom_sf"/>
</dbReference>
<dbReference type="InterPro" id="IPR013120">
    <property type="entry name" value="FAR_NAD-bd"/>
</dbReference>
<dbReference type="GO" id="GO:0032259">
    <property type="term" value="P:methylation"/>
    <property type="evidence" value="ECO:0007669"/>
    <property type="project" value="UniProtKB-KW"/>
</dbReference>
<dbReference type="Gene3D" id="3.30.559.30">
    <property type="entry name" value="Nonribosomal peptide synthetase, condensation domain"/>
    <property type="match status" value="1"/>
</dbReference>
<dbReference type="Gene3D" id="3.10.129.110">
    <property type="entry name" value="Polyketide synthase dehydratase"/>
    <property type="match status" value="1"/>
</dbReference>
<feature type="region of interest" description="Disordered" evidence="11">
    <location>
        <begin position="3802"/>
        <end position="3824"/>
    </location>
</feature>
<dbReference type="Pfam" id="PF00550">
    <property type="entry name" value="PP-binding"/>
    <property type="match status" value="2"/>
</dbReference>
<dbReference type="Gene3D" id="3.30.70.3290">
    <property type="match status" value="1"/>
</dbReference>
<dbReference type="InterPro" id="IPR016039">
    <property type="entry name" value="Thiolase-like"/>
</dbReference>
<dbReference type="SMART" id="SM00827">
    <property type="entry name" value="PKS_AT"/>
    <property type="match status" value="1"/>
</dbReference>
<dbReference type="InterPro" id="IPR045851">
    <property type="entry name" value="AMP-bd_C_sf"/>
</dbReference>
<dbReference type="PROSITE" id="PS50075">
    <property type="entry name" value="CARRIER"/>
    <property type="match status" value="2"/>
</dbReference>
<sequence length="4000" mass="440655">MASPPNEPIAIVGSGCRFPGNVNSPSRLWELLREPKDCLSEIPKDRFSWEGYYADGPLHGSNKTKYSHFLDDVRRFDPQFFNIQPAEAEAIDPQQRLLLETVYEGLENAGLTLEGLQGSPTAVYVGMMSCDYTDLVQGDIDCAPKYTGTGISRSIHSNRISYFFDWHGPSMTIDTACSSSMMAVHLAVQSLRSGESSNYVVLSNLSMISADGRAKMWDDSADGYARGEGVACVVLKTLSAAVADGDPIDCIIRETGVNQDGRTRGITMPNSIAQANLIRNTYRRAGLDISKRADRPQYFEAHGTGTQVGDPRESEAVHNAFFGGREDSLEVEDAIHIGSIKTIIGHTEGTAGLAGLLKAALAVKNGYIPPNMLFNRINPAVAPYAKYLRLPTALKPWPTLPDGATRRASVNSFGFGGSNGHAILESYNDTRGFKTQIEEHTSTLTTPFVFSAQSERTLISMLRNFSEYLRSSADLDLRSIAWTLQYKRSTLGVRTAITACSSEDLLSKLHNRLKSSAETPLGVKPTIKRGARILGVFTGQGAQWAGMAQELLRASPKAREIVRTLDQSLASIPREHDRPSWRVEEELMKDSNASRISEAAISQPLCTAVQIILVDMLSSAGVCFHAVVGHSSGEIGAAYAAGRITASEAIRIAYYRGVYAKLSGNGRQGAMMAAGLSPREARELCESPQFRGRLSVAACNSVASVTLSGDADAINRAKVELDEKKIFARSLTVDTAYHSHHMLPCAQPYLEALQSCNIRPRSTQAKGSSPVWLSSVYGGEVMSEARSDLSGDYWVANMTQSVLFAEAVEAAITMSGGPFDLGLEVGPHPALQSPVLQTIQDMGEAKLPYTGLLARGKNDLSVFAEALGTLWTHGERGTVDFSNYDRTFFSNATDVSFVRDLPTYPWDHERSYWFEARSERARRNRAGPVHRLLGVPYGDATVNKTRWRNFLIPKELPWLSDHRLQGRAVLPGAAYAVMACEAALLKAQTQEVRLIEIHNLTIHRAISFDDETTEMEVVFTLSNIERVRKGSAEEAITATWIVQSPTNKEADKLGLVSSGSISLLLGQPVPSVLPGRAVEDSLPNMVGVDLAEFYEWLSKLGYGYKEAFRAIHRLERKTGHSTGWFEPQSAPRDAIVHPALLDVAFQALFAAVSYPGDGGLWGLHVPTGIRAIRLNPYHIHTTGTMFFDGTLPSASENGDVTIYTSTGDAFVQVESVASVPFKKATKADDRNIFSEEVWAASDPDASAVLKGRATSDELERAYACERVSHFYLRKLTAEITASEERNAAPHHKRLLAWAADLVSEVANGRKPHCKAEWANDTEEDILQLFETYPDDIDLRLIRSLGVAYPSIVRGELDALELLTKDNMLHELYADGLGFSVANTWAAQLVKQMSHRYPHMNIIDLGAGTAGATKSLLGHLESAFKSYTYTDVSTAFSDDTQELFSTVKNKVVFKSLDMERDPNDQGYEKNAYDLVVALNVIHTAKDMKKALQNIHSLLKPGGYLVLLELTGQEASRIGFMMGGLPGWWHGPGGGSESWAPTLTTAQWHTLLQKTGFSGIDTIAMSEHNGLAFPFSVSVTQAVDDRVAFLRQPLFTGGTEIVDGEMGDLLIVGGTTLETARLSAEVQFMLGPRFRTKLAVQTLEEVNGLAEDAELPTTILVLTELEAPIFRDMTADRLQAIKAILTNYRNVLWVTRGCQGAEPYSNMTIGLGRCASNEQKELRLQFLDVEESSSTGALDGRRLSEMLLRLRVTQLWERHRTLDHILWTTEPEFRMTKDNKLAIPRMYQNEAQNNRYNSKQRQISYPVNPGIDKVSIACSEPSPAAFRLVNERPCSTASSSEDLVSIRVVCSLLSALRVAGGLYLFAVIGRRMDTDDTVFALSTSNTSFVQVPRHFTISINVPSGSEKAIILQFAWELLVHAVVSNANAGDVILSRGIQGDQLEVLCRQANRQGISVVTVTNDSRLKGEAHSIFIYPHELNSLLKAKLPSTVSGFLDLSSSGIVEDDLHKRLVSALPAFCQVNTAASLLSSSSVFSEASLRKATQGLGLHELLDSIPTNARGHKYDGYSDMAGSLTRTLSQVTQLSPEAEDPFTIIDWIADDTVLVDYEPVGNGIVFAPDKTYLLVGLTGDLGQSLCEWFVEHGARNLVLASRNPKIGQKWLDIMKGAGATVKVCAMDVTRKASIQAVYAEIRQTLPPIAGVANAAMVMQDIMLSNMELDDLQTVMKPKVDGSRYLHEIFGHSHPLDFFILFSSLSAIIGNSGQGNYSASNAYMAALVAQRRAQGLAGSVMHIGAIIGAGYITRAGQLKSGDLEAFGSYPLSPADFHQLFGEAVLASPPHSGRKPDITTGLREIDPEIDDRVLWRSNVRFSHFWKAEEEEMKSDSNKRSMVPVKVQLAEATTMAQASQIIQASFSARLVVLLQLNPDDMDDNIPLVELGVDSLVAVEARSWFTKQLNIDISVLRILGGACVLDLVGDVLARLGPELLPKVRASVDEEQRGLVANKASLDEKEEEASVAQLSSSFASVQSLDDTLSSFQEGSPKQALTPTTPGSQLDKSPMRFEPVVLRKEQMSYAQSRFWFLRHSVEDKTAFNITFSHRLKGDAHPDLLAVAVKTAARMHEGLRTCFFEENNVPMQGIMEVSPLYLEVRQIQSEGEVKAEYDRLSQHEYDLETGQSMRAILLEQVPSRLYYLIVGYHHIAMDGAGFMGFLQELMRIGGGEPMPKPIQYADYSKQLRMDVESGKLDDQLSYWRKQFGEGSPPPVLPLVPFSRVKVRAPLRSYASSTTSVRLDSNLVARIKRRARNFQATAFHFYLAVFRTMLFRFLHIDDLCIGIADSNRSDAELQRTMGILVNLLPLRFKSPRSSTMAFGDVVKEARSTAYGALANSRLPFNALLDNLTVERSSTHHPIFQVFLDYRPGIPESWKLGDVDVQRLDWSYGKNAYDINLDIMENTSGTAFITINTQEYLYGQPEVEMLMKAFVNLLEAFSRNPALHLNEPSLYSESDTQAAIALARGPDVPSDWPATLPQRVDEVAQAHSDRIAVRDGNGSQVTYQRMIEQIHEIAYALIEAGVKARDRVALLLQPATTTISSLMAIMHLGAVYVPLDLRSPVARLRNILKDCQPRAIIYDATTEEDASLLMQEDTAGIILVNPSAISPRLAAKYLPSRASPEAEAVILYTSGSTGTPKGVILTHSAIRNVVEMLTRQFQLGAEVVLQQSALTFDLSLNQIFVALANGGTLRLVEQSKRGDAVEITRLINEAGITYTMATPSEYSYWIRFGADNLRLAKRWLLAFSLGEELKPRLVEEFRSLVKPDLRLINTYGPAEITVHSHAVEIPYKDQTVSQIPVGHTLPNYSVYIVNESHKAVPLGMPGEICIGGAGVSRGYLNLDALTKKHFVRNPCAPAEWEARGWNQLYLTGDRGRLRADGALLFEGRMEGSSQIKLRGLRIELGEIEHAILNAAVPAIDEVVVSVRGQGNDADEYLVAHAVFSRHRCLGIETEEDRQTYLRQLLSRLPLPQYMVPTMIIPIDSMPLTSHNKVDRKAIAALPLPSTEIGPGNQAAAQFTELELKLVRVWETVLSKNPGTILSPDLSFFHVGGNSLLLIPLQYLIKDTLHAALAMTDFADAHTVRKMAARIEQAASLELIDWEAETAVNLDSLPSSILSEEGVTDSGKRYSTDLRILYTGATGHSAKYVLEKLVKDERVSKVYCVAVRSPDKLSIVSDKIVQFSGDLLDKRLGLTEEQFDFLANEADVIFHASANRSFWDNYQVMRRANVLPAHTLVALAARRKVPIHFMSSAAVHLFGRSTDEDSPETPATHPPPADGKDGYLATKWAAEKIFENASSCYGLPIYIHRPAPVRQQRLQTDEGRLPKEAVLAEFMRVAQELQLHIPKGSIKGEIDLLDLTRLSGVLSDAVIKSTQEGEGRSASVRYIHHHADMKLHLDDWESYAEEHQDKLPPVNMMETHNATEWIARAKRIGFPYMLSAQNFDLSGGSSRLPILQRR</sequence>
<feature type="region of interest" description="Disordered" evidence="11">
    <location>
        <begin position="2532"/>
        <end position="2555"/>
    </location>
</feature>
<keyword evidence="1" id="KW-0596">Phosphopantetheine</keyword>
<dbReference type="Pfam" id="PF08242">
    <property type="entry name" value="Methyltransf_12"/>
    <property type="match status" value="1"/>
</dbReference>
<dbReference type="SUPFAM" id="SSF52151">
    <property type="entry name" value="FabD/lysophospholipase-like"/>
    <property type="match status" value="1"/>
</dbReference>
<dbReference type="InterPro" id="IPR049900">
    <property type="entry name" value="PKS_mFAS_DH"/>
</dbReference>
<dbReference type="InterPro" id="IPR020807">
    <property type="entry name" value="PKS_DH"/>
</dbReference>
<dbReference type="SUPFAM" id="SSF52777">
    <property type="entry name" value="CoA-dependent acyltransferases"/>
    <property type="match status" value="2"/>
</dbReference>
<dbReference type="InterPro" id="IPR049551">
    <property type="entry name" value="PKS_DH_C"/>
</dbReference>
<evidence type="ECO:0000256" key="11">
    <source>
        <dbReference type="SAM" id="MobiDB-lite"/>
    </source>
</evidence>
<dbReference type="InterPro" id="IPR020845">
    <property type="entry name" value="AMP-binding_CS"/>
</dbReference>
<dbReference type="PROSITE" id="PS00455">
    <property type="entry name" value="AMP_BINDING"/>
    <property type="match status" value="1"/>
</dbReference>
<dbReference type="InterPro" id="IPR016036">
    <property type="entry name" value="Malonyl_transacylase_ACP-bd"/>
</dbReference>
<dbReference type="InterPro" id="IPR013968">
    <property type="entry name" value="PKS_KR"/>
</dbReference>
<dbReference type="InterPro" id="IPR010071">
    <property type="entry name" value="AA_adenyl_dom"/>
</dbReference>
<dbReference type="SUPFAM" id="SSF51735">
    <property type="entry name" value="NAD(P)-binding Rossmann-fold domains"/>
    <property type="match status" value="2"/>
</dbReference>
<dbReference type="GO" id="GO:0004312">
    <property type="term" value="F:fatty acid synthase activity"/>
    <property type="evidence" value="ECO:0007669"/>
    <property type="project" value="TreeGrafter"/>
</dbReference>
<feature type="compositionally biased region" description="Polar residues" evidence="11">
    <location>
        <begin position="2532"/>
        <end position="2553"/>
    </location>
</feature>
<dbReference type="InterPro" id="IPR014043">
    <property type="entry name" value="Acyl_transferase_dom"/>
</dbReference>
<evidence type="ECO:0000256" key="10">
    <source>
        <dbReference type="PROSITE-ProRule" id="PRU01363"/>
    </source>
</evidence>
<dbReference type="EMBL" id="JAIBSC010000134">
    <property type="protein sequence ID" value="KAH1895760.1"/>
    <property type="molecule type" value="Genomic_DNA"/>
</dbReference>
<keyword evidence="5" id="KW-0808">Transferase</keyword>
<evidence type="ECO:0000259" key="13">
    <source>
        <dbReference type="PROSITE" id="PS52004"/>
    </source>
</evidence>
<dbReference type="CDD" id="cd02440">
    <property type="entry name" value="AdoMet_MTases"/>
    <property type="match status" value="1"/>
</dbReference>
<dbReference type="Gene3D" id="3.40.366.10">
    <property type="entry name" value="Malonyl-Coenzyme A Acyl Carrier Protein, domain 2"/>
    <property type="match status" value="1"/>
</dbReference>
<evidence type="ECO:0000256" key="9">
    <source>
        <dbReference type="ARBA" id="ARBA00029454"/>
    </source>
</evidence>
<dbReference type="SMART" id="SM00826">
    <property type="entry name" value="PKS_DH"/>
    <property type="match status" value="1"/>
</dbReference>
<dbReference type="GO" id="GO:0004315">
    <property type="term" value="F:3-oxoacyl-[acyl-carrier-protein] synthase activity"/>
    <property type="evidence" value="ECO:0007669"/>
    <property type="project" value="InterPro"/>
</dbReference>
<evidence type="ECO:0000256" key="5">
    <source>
        <dbReference type="ARBA" id="ARBA00022679"/>
    </source>
</evidence>
<evidence type="ECO:0000256" key="1">
    <source>
        <dbReference type="ARBA" id="ARBA00022450"/>
    </source>
</evidence>
<feature type="region of interest" description="C-terminal hotdog fold" evidence="10">
    <location>
        <begin position="1083"/>
        <end position="1227"/>
    </location>
</feature>
<dbReference type="InterPro" id="IPR057326">
    <property type="entry name" value="KR_dom"/>
</dbReference>
<reference evidence="15" key="1">
    <citation type="submission" date="2021-08" db="EMBL/GenBank/DDBJ databases">
        <title>Global Aspergillus fumigatus from environmental and clinical sources.</title>
        <authorList>
            <person name="Barber A."/>
            <person name="Sae-Ong T."/>
        </authorList>
    </citation>
    <scope>NUCLEOTIDE SEQUENCE</scope>
    <source>
        <strain evidence="15">NRZ-2016-071</strain>
    </source>
</reference>
<dbReference type="InterPro" id="IPR018201">
    <property type="entry name" value="Ketoacyl_synth_AS"/>
</dbReference>
<evidence type="ECO:0000256" key="2">
    <source>
        <dbReference type="ARBA" id="ARBA00022553"/>
    </source>
</evidence>
<dbReference type="PROSITE" id="PS52019">
    <property type="entry name" value="PKS_MFAS_DH"/>
    <property type="match status" value="1"/>
</dbReference>
<dbReference type="InterPro" id="IPR014031">
    <property type="entry name" value="Ketoacyl_synth_C"/>
</dbReference>
<name>A0A9P8SQ77_ASPFM</name>
<dbReference type="Pfam" id="PF21089">
    <property type="entry name" value="PKS_DH_N"/>
    <property type="match status" value="1"/>
</dbReference>
<dbReference type="InterPro" id="IPR023213">
    <property type="entry name" value="CAT-like_dom_sf"/>
</dbReference>
<dbReference type="InterPro" id="IPR036291">
    <property type="entry name" value="NAD(P)-bd_dom_sf"/>
</dbReference>
<dbReference type="InterPro" id="IPR029063">
    <property type="entry name" value="SAM-dependent_MTases_sf"/>
</dbReference>
<dbReference type="Pfam" id="PF00109">
    <property type="entry name" value="ketoacyl-synt"/>
    <property type="match status" value="1"/>
</dbReference>
<dbReference type="SUPFAM" id="SSF47336">
    <property type="entry name" value="ACP-like"/>
    <property type="match status" value="2"/>
</dbReference>
<feature type="region of interest" description="N-terminal hotdog fold" evidence="10">
    <location>
        <begin position="930"/>
        <end position="1068"/>
    </location>
</feature>
<dbReference type="GO" id="GO:0016874">
    <property type="term" value="F:ligase activity"/>
    <property type="evidence" value="ECO:0007669"/>
    <property type="project" value="UniProtKB-KW"/>
</dbReference>
<dbReference type="InterPro" id="IPR013217">
    <property type="entry name" value="Methyltransf_12"/>
</dbReference>
<dbReference type="Gene3D" id="3.40.50.150">
    <property type="entry name" value="Vaccinia Virus protein VP39"/>
    <property type="match status" value="1"/>
</dbReference>
<dbReference type="Proteomes" id="UP000813423">
    <property type="component" value="Unassembled WGS sequence"/>
</dbReference>
<feature type="domain" description="Carrier" evidence="12">
    <location>
        <begin position="2401"/>
        <end position="2479"/>
    </location>
</feature>
<dbReference type="Gene3D" id="3.40.50.12780">
    <property type="entry name" value="N-terminal domain of ligase-like"/>
    <property type="match status" value="1"/>
</dbReference>
<dbReference type="InterPro" id="IPR054514">
    <property type="entry name" value="RhiE-like_linker"/>
</dbReference>
<dbReference type="GO" id="GO:0031177">
    <property type="term" value="F:phosphopantetheine binding"/>
    <property type="evidence" value="ECO:0007669"/>
    <property type="project" value="InterPro"/>
</dbReference>
<evidence type="ECO:0000259" key="12">
    <source>
        <dbReference type="PROSITE" id="PS50075"/>
    </source>
</evidence>
<dbReference type="NCBIfam" id="TIGR01733">
    <property type="entry name" value="AA-adenyl-dom"/>
    <property type="match status" value="1"/>
</dbReference>
<dbReference type="PANTHER" id="PTHR43775:SF20">
    <property type="entry name" value="HYBRID PKS-NRPS SYNTHETASE APDA"/>
    <property type="match status" value="1"/>
</dbReference>
<dbReference type="CDD" id="cd19532">
    <property type="entry name" value="C_PKS-NRPS"/>
    <property type="match status" value="1"/>
</dbReference>
<evidence type="ECO:0000313" key="16">
    <source>
        <dbReference type="Proteomes" id="UP000813423"/>
    </source>
</evidence>
<dbReference type="InterPro" id="IPR009081">
    <property type="entry name" value="PP-bd_ACP"/>
</dbReference>
<protein>
    <recommendedName>
        <fullName evidence="17">Polyketide synthase</fullName>
    </recommendedName>
</protein>
<dbReference type="Gene3D" id="3.40.50.720">
    <property type="entry name" value="NAD(P)-binding Rossmann-like Domain"/>
    <property type="match status" value="2"/>
</dbReference>
<evidence type="ECO:0000256" key="7">
    <source>
        <dbReference type="ARBA" id="ARBA00023268"/>
    </source>
</evidence>
<dbReference type="InterPro" id="IPR001242">
    <property type="entry name" value="Condensation_dom"/>
</dbReference>
<dbReference type="SMART" id="SM00825">
    <property type="entry name" value="PKS_KS"/>
    <property type="match status" value="1"/>
</dbReference>
<dbReference type="InterPro" id="IPR050091">
    <property type="entry name" value="PKS_NRPS_Biosynth_Enz"/>
</dbReference>
<dbReference type="PROSITE" id="PS00606">
    <property type="entry name" value="KS3_1"/>
    <property type="match status" value="1"/>
</dbReference>
<dbReference type="Gene3D" id="3.40.47.10">
    <property type="match status" value="1"/>
</dbReference>
<comment type="similarity">
    <text evidence="9">Belongs to the NRP synthetase family.</text>
</comment>
<dbReference type="Gene3D" id="3.30.300.30">
    <property type="match status" value="1"/>
</dbReference>
<dbReference type="Gene3D" id="1.10.1200.10">
    <property type="entry name" value="ACP-like"/>
    <property type="match status" value="2"/>
</dbReference>
<dbReference type="Pfam" id="PF02801">
    <property type="entry name" value="Ketoacyl-synt_C"/>
    <property type="match status" value="1"/>
</dbReference>
<dbReference type="CDD" id="cd05930">
    <property type="entry name" value="A_NRPS"/>
    <property type="match status" value="1"/>
</dbReference>
<dbReference type="GO" id="GO:0009403">
    <property type="term" value="P:toxin biosynthetic process"/>
    <property type="evidence" value="ECO:0007669"/>
    <property type="project" value="UniProtKB-ARBA"/>
</dbReference>
<dbReference type="InterPro" id="IPR020841">
    <property type="entry name" value="PKS_Beta-ketoAc_synthase_dom"/>
</dbReference>
<dbReference type="CDD" id="cd00833">
    <property type="entry name" value="PKS"/>
    <property type="match status" value="1"/>
</dbReference>
<accession>A0A9P8SQ77</accession>
<feature type="domain" description="Ketosynthase family 3 (KS3)" evidence="13">
    <location>
        <begin position="6"/>
        <end position="426"/>
    </location>
</feature>
<dbReference type="Pfam" id="PF08659">
    <property type="entry name" value="KR"/>
    <property type="match status" value="1"/>
</dbReference>
<keyword evidence="7" id="KW-0511">Multifunctional enzyme</keyword>
<dbReference type="PANTHER" id="PTHR43775">
    <property type="entry name" value="FATTY ACID SYNTHASE"/>
    <property type="match status" value="1"/>
</dbReference>
<keyword evidence="6" id="KW-0677">Repeat</keyword>
<dbReference type="InterPro" id="IPR042104">
    <property type="entry name" value="PKS_dehydratase_sf"/>
</dbReference>